<keyword evidence="1" id="KW-0547">Nucleotide-binding</keyword>
<organism evidence="2 3">
    <name type="scientific">Geochorda subterranea</name>
    <dbReference type="NCBI Taxonomy" id="3109564"/>
    <lineage>
        <taxon>Bacteria</taxon>
        <taxon>Bacillati</taxon>
        <taxon>Bacillota</taxon>
        <taxon>Limnochordia</taxon>
        <taxon>Limnochordales</taxon>
        <taxon>Geochordaceae</taxon>
        <taxon>Geochorda</taxon>
    </lineage>
</organism>
<dbReference type="CDD" id="cd10787">
    <property type="entry name" value="LamB_YcsF_like"/>
    <property type="match status" value="1"/>
</dbReference>
<sequence length="261" mass="27467">MAAHYVDLNADVGEGFGAYAIGDDEALMQVVTSVNVACGFHAGDPRVMARTVQRAARAGLGIGAHVGYPDRVGFGRRAMALSPEELRTDVLYQIGALAAFCRAEGVALQHVKPHGALYHAALYDEAVARAVVAAVASFDPGLVVLAIRGSRLAKVAEAAGLAVAWEGFVDRRYRADGGLVARGQPGAVIEEPERAAEQAVRMVREGRVRSAEGVEVETSVHTLCIHGDQPGASAIARAVRRRLEAAGVQVGPLARHPALRR</sequence>
<comment type="subunit">
    <text evidence="1">Forms a complex composed of PxpA, PxpB and PxpC.</text>
</comment>
<dbReference type="SUPFAM" id="SSF88713">
    <property type="entry name" value="Glycoside hydrolase/deacetylase"/>
    <property type="match status" value="1"/>
</dbReference>
<keyword evidence="1" id="KW-0067">ATP-binding</keyword>
<dbReference type="EC" id="3.5.2.9" evidence="1"/>
<accession>A0ABZ1BM32</accession>
<keyword evidence="1 2" id="KW-0378">Hydrolase</keyword>
<comment type="function">
    <text evidence="1">Catalyzes the cleavage of 5-oxoproline to form L-glutamate coupled to the hydrolysis of ATP to ADP and inorganic phosphate.</text>
</comment>
<name>A0ABZ1BM32_9FIRM</name>
<dbReference type="InterPro" id="IPR011330">
    <property type="entry name" value="Glyco_hydro/deAcase_b/a-brl"/>
</dbReference>
<evidence type="ECO:0000313" key="3">
    <source>
        <dbReference type="Proteomes" id="UP001333102"/>
    </source>
</evidence>
<evidence type="ECO:0000313" key="2">
    <source>
        <dbReference type="EMBL" id="WRP13870.1"/>
    </source>
</evidence>
<comment type="catalytic activity">
    <reaction evidence="1">
        <text>5-oxo-L-proline + ATP + 2 H2O = L-glutamate + ADP + phosphate + H(+)</text>
        <dbReference type="Rhea" id="RHEA:10348"/>
        <dbReference type="ChEBI" id="CHEBI:15377"/>
        <dbReference type="ChEBI" id="CHEBI:15378"/>
        <dbReference type="ChEBI" id="CHEBI:29985"/>
        <dbReference type="ChEBI" id="CHEBI:30616"/>
        <dbReference type="ChEBI" id="CHEBI:43474"/>
        <dbReference type="ChEBI" id="CHEBI:58402"/>
        <dbReference type="ChEBI" id="CHEBI:456216"/>
        <dbReference type="EC" id="3.5.2.9"/>
    </reaction>
</comment>
<dbReference type="PANTHER" id="PTHR30292">
    <property type="entry name" value="UNCHARACTERIZED PROTEIN YBGL-RELATED"/>
    <property type="match status" value="1"/>
</dbReference>
<dbReference type="GO" id="GO:0017168">
    <property type="term" value="F:5-oxoprolinase (ATP-hydrolyzing) activity"/>
    <property type="evidence" value="ECO:0007669"/>
    <property type="project" value="UniProtKB-EC"/>
</dbReference>
<protein>
    <recommendedName>
        <fullName evidence="1">5-oxoprolinase subunit A</fullName>
        <shortName evidence="1">5-OPase subunit A</shortName>
        <ecNumber evidence="1">3.5.2.9</ecNumber>
    </recommendedName>
    <alternativeName>
        <fullName evidence="1">5-oxoprolinase (ATP-hydrolyzing) subunit A</fullName>
    </alternativeName>
</protein>
<dbReference type="Pfam" id="PF03746">
    <property type="entry name" value="LamB_YcsF"/>
    <property type="match status" value="1"/>
</dbReference>
<dbReference type="NCBIfam" id="NF003816">
    <property type="entry name" value="PRK05406.1-5"/>
    <property type="match status" value="1"/>
</dbReference>
<keyword evidence="3" id="KW-1185">Reference proteome</keyword>
<dbReference type="RefSeq" id="WP_324668130.1">
    <property type="nucleotide sequence ID" value="NZ_CP141614.1"/>
</dbReference>
<dbReference type="PANTHER" id="PTHR30292:SF0">
    <property type="entry name" value="5-OXOPROLINASE SUBUNIT A"/>
    <property type="match status" value="1"/>
</dbReference>
<dbReference type="Gene3D" id="3.20.20.370">
    <property type="entry name" value="Glycoside hydrolase/deacetylase"/>
    <property type="match status" value="1"/>
</dbReference>
<evidence type="ECO:0000256" key="1">
    <source>
        <dbReference type="HAMAP-Rule" id="MF_00691"/>
    </source>
</evidence>
<dbReference type="EMBL" id="CP141614">
    <property type="protein sequence ID" value="WRP13870.1"/>
    <property type="molecule type" value="Genomic_DNA"/>
</dbReference>
<dbReference type="Proteomes" id="UP001333102">
    <property type="component" value="Chromosome"/>
</dbReference>
<dbReference type="InterPro" id="IPR005501">
    <property type="entry name" value="LamB/YcsF/PxpA-like"/>
</dbReference>
<dbReference type="HAMAP" id="MF_00691">
    <property type="entry name" value="PxpA"/>
    <property type="match status" value="1"/>
</dbReference>
<reference evidence="3" key="1">
    <citation type="submission" date="2023-12" db="EMBL/GenBank/DDBJ databases">
        <title>Novel isolates from deep terrestrial aquifers shed light on the physiology and ecology of the class Limnochordia.</title>
        <authorList>
            <person name="Karnachuk O.V."/>
            <person name="Lukina A.P."/>
            <person name="Avakyan M.R."/>
            <person name="Kadnikov V."/>
            <person name="Begmatov S."/>
            <person name="Beletsky A.V."/>
            <person name="Mardanov A.V."/>
            <person name="Ravin N.V."/>
        </authorList>
    </citation>
    <scope>NUCLEOTIDE SEQUENCE [LARGE SCALE GENOMIC DNA]</scope>
    <source>
        <strain evidence="3">LN</strain>
    </source>
</reference>
<comment type="similarity">
    <text evidence="1">Belongs to the LamB/PxpA family.</text>
</comment>
<gene>
    <name evidence="1" type="primary">pxpA</name>
    <name evidence="2" type="ORF">VLY81_10560</name>
</gene>
<dbReference type="NCBIfam" id="NF003814">
    <property type="entry name" value="PRK05406.1-3"/>
    <property type="match status" value="1"/>
</dbReference>
<proteinExistence type="inferred from homology"/>